<feature type="region of interest" description="Disordered" evidence="1">
    <location>
        <begin position="166"/>
        <end position="186"/>
    </location>
</feature>
<feature type="region of interest" description="Disordered" evidence="1">
    <location>
        <begin position="131"/>
        <end position="153"/>
    </location>
</feature>
<gene>
    <name evidence="2" type="ORF">GCM10009554_47480</name>
</gene>
<dbReference type="Proteomes" id="UP001500542">
    <property type="component" value="Unassembled WGS sequence"/>
</dbReference>
<comment type="caution">
    <text evidence="2">The sequence shown here is derived from an EMBL/GenBank/DDBJ whole genome shotgun (WGS) entry which is preliminary data.</text>
</comment>
<sequence length="186" mass="20004">MAVDAQGDAALDLLGRDQPAAELDDGADVLRGLQQARDELELVGTDQLRRRLEPEVGVEPAGQYVAEAVPPAGVVRIARKSKQPLALFGVVDAVQREQVADVAFLETDPAQLHPADLGLRRADLPAGIGPGDSGRLTHSPQVCAEDDPQRGRPAWRARLRHTHLRRPSWIQNGGLPTPTNHLTDGP</sequence>
<protein>
    <submittedName>
        <fullName evidence="2">Uncharacterized protein</fullName>
    </submittedName>
</protein>
<name>A0ABN1QY76_9ACTN</name>
<evidence type="ECO:0000256" key="1">
    <source>
        <dbReference type="SAM" id="MobiDB-lite"/>
    </source>
</evidence>
<keyword evidence="3" id="KW-1185">Reference proteome</keyword>
<feature type="compositionally biased region" description="Polar residues" evidence="1">
    <location>
        <begin position="177"/>
        <end position="186"/>
    </location>
</feature>
<evidence type="ECO:0000313" key="2">
    <source>
        <dbReference type="EMBL" id="GAA0949164.1"/>
    </source>
</evidence>
<proteinExistence type="predicted"/>
<dbReference type="EMBL" id="BAAAHK010000012">
    <property type="protein sequence ID" value="GAA0949164.1"/>
    <property type="molecule type" value="Genomic_DNA"/>
</dbReference>
<accession>A0ABN1QY76</accession>
<organism evidence="2 3">
    <name type="scientific">Kribbella koreensis</name>
    <dbReference type="NCBI Taxonomy" id="57909"/>
    <lineage>
        <taxon>Bacteria</taxon>
        <taxon>Bacillati</taxon>
        <taxon>Actinomycetota</taxon>
        <taxon>Actinomycetes</taxon>
        <taxon>Propionibacteriales</taxon>
        <taxon>Kribbellaceae</taxon>
        <taxon>Kribbella</taxon>
    </lineage>
</organism>
<evidence type="ECO:0000313" key="3">
    <source>
        <dbReference type="Proteomes" id="UP001500542"/>
    </source>
</evidence>
<reference evidence="2 3" key="1">
    <citation type="journal article" date="2019" name="Int. J. Syst. Evol. Microbiol.">
        <title>The Global Catalogue of Microorganisms (GCM) 10K type strain sequencing project: providing services to taxonomists for standard genome sequencing and annotation.</title>
        <authorList>
            <consortium name="The Broad Institute Genomics Platform"/>
            <consortium name="The Broad Institute Genome Sequencing Center for Infectious Disease"/>
            <person name="Wu L."/>
            <person name="Ma J."/>
        </authorList>
    </citation>
    <scope>NUCLEOTIDE SEQUENCE [LARGE SCALE GENOMIC DNA]</scope>
    <source>
        <strain evidence="2 3">JCM 10977</strain>
    </source>
</reference>